<feature type="chain" id="PRO_5047543734" evidence="8">
    <location>
        <begin position="24"/>
        <end position="457"/>
    </location>
</feature>
<keyword evidence="5" id="KW-0812">Transmembrane</keyword>
<dbReference type="RefSeq" id="WP_166402790.1">
    <property type="nucleotide sequence ID" value="NZ_JAANHS010000005.1"/>
</dbReference>
<dbReference type="PANTHER" id="PTHR30026:SF22">
    <property type="entry name" value="OUTER MEMBRANE EFFLUX PROTEIN"/>
    <property type="match status" value="1"/>
</dbReference>
<dbReference type="SUPFAM" id="SSF56954">
    <property type="entry name" value="Outer membrane efflux proteins (OEP)"/>
    <property type="match status" value="1"/>
</dbReference>
<proteinExistence type="inferred from homology"/>
<dbReference type="InterPro" id="IPR051906">
    <property type="entry name" value="TolC-like"/>
</dbReference>
<organism evidence="9 10">
    <name type="scientific">Rhodobacter calidifons</name>
    <dbReference type="NCBI Taxonomy" id="2715277"/>
    <lineage>
        <taxon>Bacteria</taxon>
        <taxon>Pseudomonadati</taxon>
        <taxon>Pseudomonadota</taxon>
        <taxon>Alphaproteobacteria</taxon>
        <taxon>Rhodobacterales</taxon>
        <taxon>Rhodobacter group</taxon>
        <taxon>Rhodobacter</taxon>
    </lineage>
</organism>
<feature type="signal peptide" evidence="8">
    <location>
        <begin position="1"/>
        <end position="23"/>
    </location>
</feature>
<dbReference type="PANTHER" id="PTHR30026">
    <property type="entry name" value="OUTER MEMBRANE PROTEIN TOLC"/>
    <property type="match status" value="1"/>
</dbReference>
<evidence type="ECO:0000313" key="10">
    <source>
        <dbReference type="Proteomes" id="UP001515660"/>
    </source>
</evidence>
<dbReference type="InterPro" id="IPR003423">
    <property type="entry name" value="OMP_efflux"/>
</dbReference>
<evidence type="ECO:0000256" key="3">
    <source>
        <dbReference type="ARBA" id="ARBA00022448"/>
    </source>
</evidence>
<protein>
    <submittedName>
        <fullName evidence="9">TolC family outer membrane protein</fullName>
    </submittedName>
</protein>
<evidence type="ECO:0000256" key="2">
    <source>
        <dbReference type="ARBA" id="ARBA00007613"/>
    </source>
</evidence>
<comment type="similarity">
    <text evidence="2">Belongs to the outer membrane factor (OMF) (TC 1.B.17) family.</text>
</comment>
<sequence length="457" mass="48627">MRGWLLSMVVALAGALALPAAQAETLTDALIAAYRNSNLLDQNRAVLRAADEDVAVAVSSLRPVVSYTLQGAWQRADITTPSGPAVSEGLSAALTLSAELMLLDFGRRQIGIEIARESVLATRAALVDVEQNVLLAAVRAYVDVRLAQEVVALRQSNLRLITQELRAARDRFDVGEITRTDVSIAEARLAASRAALAAAEGQLKIAREAYKAATGAYPHGLAALPRAPALPRTMEEAQAVARATHPLLRQAQHQVTIADLQVELAKANRRPTVGAGVTLRTDDNDRQAQSFGLTLNQTLYAGGRLSALQRKALAGKDAARAGLQQVAVGIVQNVGVAWANLAVASASIEASDLQIRAAQAAFDGVREEAAAGTRTTLDVLDAEQELLDARNARLEAEAQRYVAVYQVLATMGLLTVDHLKLGIPTYDPEAYYGAVRKAPAHSAQGKKLDRILEKIGN</sequence>
<evidence type="ECO:0000256" key="8">
    <source>
        <dbReference type="SAM" id="SignalP"/>
    </source>
</evidence>
<comment type="subcellular location">
    <subcellularLocation>
        <location evidence="1">Cell outer membrane</location>
    </subcellularLocation>
</comment>
<dbReference type="EMBL" id="JAANHS010000005">
    <property type="protein sequence ID" value="NHB76747.1"/>
    <property type="molecule type" value="Genomic_DNA"/>
</dbReference>
<dbReference type="Proteomes" id="UP001515660">
    <property type="component" value="Unassembled WGS sequence"/>
</dbReference>
<comment type="caution">
    <text evidence="9">The sequence shown here is derived from an EMBL/GenBank/DDBJ whole genome shotgun (WGS) entry which is preliminary data.</text>
</comment>
<evidence type="ECO:0000256" key="4">
    <source>
        <dbReference type="ARBA" id="ARBA00022452"/>
    </source>
</evidence>
<dbReference type="Pfam" id="PF02321">
    <property type="entry name" value="OEP"/>
    <property type="match status" value="2"/>
</dbReference>
<dbReference type="InterPro" id="IPR010130">
    <property type="entry name" value="T1SS_OMP_TolC"/>
</dbReference>
<evidence type="ECO:0000256" key="5">
    <source>
        <dbReference type="ARBA" id="ARBA00022692"/>
    </source>
</evidence>
<evidence type="ECO:0000256" key="1">
    <source>
        <dbReference type="ARBA" id="ARBA00004442"/>
    </source>
</evidence>
<evidence type="ECO:0000256" key="7">
    <source>
        <dbReference type="ARBA" id="ARBA00023237"/>
    </source>
</evidence>
<evidence type="ECO:0000256" key="6">
    <source>
        <dbReference type="ARBA" id="ARBA00023136"/>
    </source>
</evidence>
<keyword evidence="3" id="KW-0813">Transport</keyword>
<keyword evidence="4" id="KW-1134">Transmembrane beta strand</keyword>
<keyword evidence="6" id="KW-0472">Membrane</keyword>
<accession>A0ABX0G705</accession>
<name>A0ABX0G705_9RHOB</name>
<dbReference type="Gene3D" id="1.20.1600.10">
    <property type="entry name" value="Outer membrane efflux proteins (OEP)"/>
    <property type="match status" value="1"/>
</dbReference>
<dbReference type="NCBIfam" id="TIGR01844">
    <property type="entry name" value="type_I_sec_TolC"/>
    <property type="match status" value="1"/>
</dbReference>
<keyword evidence="10" id="KW-1185">Reference proteome</keyword>
<evidence type="ECO:0000313" key="9">
    <source>
        <dbReference type="EMBL" id="NHB76747.1"/>
    </source>
</evidence>
<gene>
    <name evidence="9" type="ORF">G8O29_08325</name>
</gene>
<reference evidence="9 10" key="1">
    <citation type="journal article" date="2022" name="Microorganisms">
        <title>Genome Sequence and Characterization of a Xanthorhodopsin-Containing, Aerobic Anoxygenic Phototrophic Rhodobacter Species, Isolated from Mesophilic Conditions at Yellowstone National Park.</title>
        <authorList>
            <person name="Kyndt J.A."/>
            <person name="Robertson S."/>
            <person name="Shoffstall I.B."/>
            <person name="Ramaley R.F."/>
            <person name="Meyer T.E."/>
        </authorList>
    </citation>
    <scope>NUCLEOTIDE SEQUENCE [LARGE SCALE GENOMIC DNA]</scope>
    <source>
        <strain evidence="9 10">M37P</strain>
    </source>
</reference>
<keyword evidence="7" id="KW-0998">Cell outer membrane</keyword>
<keyword evidence="8" id="KW-0732">Signal</keyword>